<proteinExistence type="inferred from homology"/>
<dbReference type="PANTHER" id="PTHR43350:SF19">
    <property type="entry name" value="D-GULOSIDE 3-DEHYDROGENASE"/>
    <property type="match status" value="1"/>
</dbReference>
<evidence type="ECO:0000256" key="5">
    <source>
        <dbReference type="ARBA" id="ARBA00023002"/>
    </source>
</evidence>
<dbReference type="Pfam" id="PF08240">
    <property type="entry name" value="ADH_N"/>
    <property type="match status" value="1"/>
</dbReference>
<dbReference type="InterPro" id="IPR011032">
    <property type="entry name" value="GroES-like_sf"/>
</dbReference>
<protein>
    <submittedName>
        <fullName evidence="7">Alcohol dehydrogenase</fullName>
    </submittedName>
</protein>
<dbReference type="GO" id="GO:0016491">
    <property type="term" value="F:oxidoreductase activity"/>
    <property type="evidence" value="ECO:0007669"/>
    <property type="project" value="UniProtKB-KW"/>
</dbReference>
<evidence type="ECO:0000256" key="2">
    <source>
        <dbReference type="ARBA" id="ARBA00008072"/>
    </source>
</evidence>
<keyword evidence="3" id="KW-0479">Metal-binding</keyword>
<keyword evidence="4" id="KW-0862">Zinc</keyword>
<gene>
    <name evidence="7" type="ORF">WPS_26200</name>
</gene>
<keyword evidence="5" id="KW-0560">Oxidoreductase</keyword>
<dbReference type="RefSeq" id="WP_317994943.1">
    <property type="nucleotide sequence ID" value="NZ_AP025523.1"/>
</dbReference>
<dbReference type="Gene3D" id="3.90.180.10">
    <property type="entry name" value="Medium-chain alcohol dehydrogenases, catalytic domain"/>
    <property type="match status" value="2"/>
</dbReference>
<dbReference type="InterPro" id="IPR036291">
    <property type="entry name" value="NAD(P)-bd_dom_sf"/>
</dbReference>
<sequence>MSSARAVVFSEAGRLALRDVELRPMADDEVAVETRYSSISAGTERLLFDGKLPGMPGMQYPLVPGYEAVGVVTAAGRDVTNVAVGDDVFVGGARCYADVVAAFGGQSSQLIKSAAQVVPLHGIPLAHAPLLALAATSLHGVLRAGDVAGKRCAVIGMGAIGQFVARFLVAAGATVFESDLAEARLGRIPGVERISLDVPAAAPHGHGHGHGHGAHGGGPAPIDIAFECTGKSELLARIAGVLRPRGTIVVMSYYDRLETSFPELFVREPSLVVAREWEHGDLLAARDAIADGRVRVDDLASETYPVERYESAYRVAFHDSSTLKVILRWA</sequence>
<dbReference type="KEGG" id="vab:WPS_26200"/>
<dbReference type="GO" id="GO:0046872">
    <property type="term" value="F:metal ion binding"/>
    <property type="evidence" value="ECO:0007669"/>
    <property type="project" value="UniProtKB-KW"/>
</dbReference>
<dbReference type="SUPFAM" id="SSF51735">
    <property type="entry name" value="NAD(P)-binding Rossmann-fold domains"/>
    <property type="match status" value="1"/>
</dbReference>
<dbReference type="EMBL" id="AP025523">
    <property type="protein sequence ID" value="BDE07344.1"/>
    <property type="molecule type" value="Genomic_DNA"/>
</dbReference>
<name>A0AAN1XYL0_UNVUL</name>
<evidence type="ECO:0000256" key="4">
    <source>
        <dbReference type="ARBA" id="ARBA00022833"/>
    </source>
</evidence>
<evidence type="ECO:0000313" key="8">
    <source>
        <dbReference type="Proteomes" id="UP001317532"/>
    </source>
</evidence>
<dbReference type="SUPFAM" id="SSF50129">
    <property type="entry name" value="GroES-like"/>
    <property type="match status" value="1"/>
</dbReference>
<evidence type="ECO:0000259" key="6">
    <source>
        <dbReference type="Pfam" id="PF08240"/>
    </source>
</evidence>
<keyword evidence="8" id="KW-1185">Reference proteome</keyword>
<dbReference type="AlphaFoldDB" id="A0AAN1XYL0"/>
<dbReference type="PANTHER" id="PTHR43350">
    <property type="entry name" value="NAD-DEPENDENT ALCOHOL DEHYDROGENASE"/>
    <property type="match status" value="1"/>
</dbReference>
<reference evidence="7 8" key="1">
    <citation type="journal article" date="2022" name="ISME Commun">
        <title>Vulcanimicrobium alpinus gen. nov. sp. nov., the first cultivated representative of the candidate phylum 'Eremiobacterota', is a metabolically versatile aerobic anoxygenic phototroph.</title>
        <authorList>
            <person name="Yabe S."/>
            <person name="Muto K."/>
            <person name="Abe K."/>
            <person name="Yokota A."/>
            <person name="Staudigel H."/>
            <person name="Tebo B.M."/>
        </authorList>
    </citation>
    <scope>NUCLEOTIDE SEQUENCE [LARGE SCALE GENOMIC DNA]</scope>
    <source>
        <strain evidence="7 8">WC8-2</strain>
    </source>
</reference>
<accession>A0AAN1XYL0</accession>
<feature type="domain" description="Alcohol dehydrogenase-like N-terminal" evidence="6">
    <location>
        <begin position="27"/>
        <end position="119"/>
    </location>
</feature>
<evidence type="ECO:0000256" key="3">
    <source>
        <dbReference type="ARBA" id="ARBA00022723"/>
    </source>
</evidence>
<dbReference type="Proteomes" id="UP001317532">
    <property type="component" value="Chromosome"/>
</dbReference>
<organism evidence="7 8">
    <name type="scientific">Vulcanimicrobium alpinum</name>
    <dbReference type="NCBI Taxonomy" id="3016050"/>
    <lineage>
        <taxon>Bacteria</taxon>
        <taxon>Bacillati</taxon>
        <taxon>Vulcanimicrobiota</taxon>
        <taxon>Vulcanimicrobiia</taxon>
        <taxon>Vulcanimicrobiales</taxon>
        <taxon>Vulcanimicrobiaceae</taxon>
        <taxon>Vulcanimicrobium</taxon>
    </lineage>
</organism>
<evidence type="ECO:0000256" key="1">
    <source>
        <dbReference type="ARBA" id="ARBA00001947"/>
    </source>
</evidence>
<evidence type="ECO:0000313" key="7">
    <source>
        <dbReference type="EMBL" id="BDE07344.1"/>
    </source>
</evidence>
<comment type="cofactor">
    <cofactor evidence="1">
        <name>Zn(2+)</name>
        <dbReference type="ChEBI" id="CHEBI:29105"/>
    </cofactor>
</comment>
<dbReference type="Gene3D" id="3.40.50.720">
    <property type="entry name" value="NAD(P)-binding Rossmann-like Domain"/>
    <property type="match status" value="1"/>
</dbReference>
<dbReference type="InterPro" id="IPR013154">
    <property type="entry name" value="ADH-like_N"/>
</dbReference>
<comment type="similarity">
    <text evidence="2">Belongs to the zinc-containing alcohol dehydrogenase family.</text>
</comment>